<feature type="transmembrane region" description="Helical" evidence="8">
    <location>
        <begin position="150"/>
        <end position="172"/>
    </location>
</feature>
<organism evidence="10 11">
    <name type="scientific">Marinobacterium lacunae</name>
    <dbReference type="NCBI Taxonomy" id="1232683"/>
    <lineage>
        <taxon>Bacteria</taxon>
        <taxon>Pseudomonadati</taxon>
        <taxon>Pseudomonadota</taxon>
        <taxon>Gammaproteobacteria</taxon>
        <taxon>Oceanospirillales</taxon>
        <taxon>Oceanospirillaceae</taxon>
        <taxon>Marinobacterium</taxon>
    </lineage>
</organism>
<keyword evidence="11" id="KW-1185">Reference proteome</keyword>
<feature type="transmembrane region" description="Helical" evidence="8">
    <location>
        <begin position="80"/>
        <end position="102"/>
    </location>
</feature>
<dbReference type="CDD" id="cd06261">
    <property type="entry name" value="TM_PBP2"/>
    <property type="match status" value="1"/>
</dbReference>
<evidence type="ECO:0000256" key="7">
    <source>
        <dbReference type="ARBA" id="ARBA00023136"/>
    </source>
</evidence>
<name>A0A081FXA3_9GAMM</name>
<evidence type="ECO:0000256" key="4">
    <source>
        <dbReference type="ARBA" id="ARBA00022475"/>
    </source>
</evidence>
<evidence type="ECO:0000256" key="3">
    <source>
        <dbReference type="ARBA" id="ARBA00022448"/>
    </source>
</evidence>
<dbReference type="PANTHER" id="PTHR43848:SF2">
    <property type="entry name" value="PUTRESCINE TRANSPORT SYSTEM PERMEASE PROTEIN POTI"/>
    <property type="match status" value="1"/>
</dbReference>
<keyword evidence="3 8" id="KW-0813">Transport</keyword>
<keyword evidence="5 8" id="KW-0812">Transmembrane</keyword>
<dbReference type="Pfam" id="PF00528">
    <property type="entry name" value="BPD_transp_1"/>
    <property type="match status" value="1"/>
</dbReference>
<evidence type="ECO:0000259" key="9">
    <source>
        <dbReference type="PROSITE" id="PS50928"/>
    </source>
</evidence>
<proteinExistence type="inferred from homology"/>
<feature type="transmembrane region" description="Helical" evidence="8">
    <location>
        <begin position="251"/>
        <end position="273"/>
    </location>
</feature>
<dbReference type="Gene3D" id="1.10.3720.10">
    <property type="entry name" value="MetI-like"/>
    <property type="match status" value="1"/>
</dbReference>
<accession>A0A081FXA3</accession>
<gene>
    <name evidence="10" type="ORF">ADIMK_2682</name>
</gene>
<feature type="transmembrane region" description="Helical" evidence="8">
    <location>
        <begin position="193"/>
        <end position="213"/>
    </location>
</feature>
<protein>
    <submittedName>
        <fullName evidence="10">Putrescine transport system permease protein PotI</fullName>
    </submittedName>
</protein>
<dbReference type="OrthoDB" id="9782004at2"/>
<dbReference type="SUPFAM" id="SSF161098">
    <property type="entry name" value="MetI-like"/>
    <property type="match status" value="1"/>
</dbReference>
<evidence type="ECO:0000256" key="5">
    <source>
        <dbReference type="ARBA" id="ARBA00022692"/>
    </source>
</evidence>
<feature type="domain" description="ABC transmembrane type-1" evidence="9">
    <location>
        <begin position="74"/>
        <end position="269"/>
    </location>
</feature>
<keyword evidence="7 8" id="KW-0472">Membrane</keyword>
<feature type="transmembrane region" description="Helical" evidence="8">
    <location>
        <begin position="114"/>
        <end position="138"/>
    </location>
</feature>
<keyword evidence="4" id="KW-1003">Cell membrane</keyword>
<comment type="subcellular location">
    <subcellularLocation>
        <location evidence="1 8">Cell membrane</location>
        <topology evidence="1 8">Multi-pass membrane protein</topology>
    </subcellularLocation>
</comment>
<dbReference type="PROSITE" id="PS50928">
    <property type="entry name" value="ABC_TM1"/>
    <property type="match status" value="1"/>
</dbReference>
<evidence type="ECO:0000256" key="6">
    <source>
        <dbReference type="ARBA" id="ARBA00022989"/>
    </source>
</evidence>
<dbReference type="PANTHER" id="PTHR43848">
    <property type="entry name" value="PUTRESCINE TRANSPORT SYSTEM PERMEASE PROTEIN POTI"/>
    <property type="match status" value="1"/>
</dbReference>
<comment type="caution">
    <text evidence="10">The sequence shown here is derived from an EMBL/GenBank/DDBJ whole genome shotgun (WGS) entry which is preliminary data.</text>
</comment>
<feature type="transmembrane region" description="Helical" evidence="8">
    <location>
        <begin position="20"/>
        <end position="44"/>
    </location>
</feature>
<dbReference type="InterPro" id="IPR035906">
    <property type="entry name" value="MetI-like_sf"/>
</dbReference>
<evidence type="ECO:0000256" key="8">
    <source>
        <dbReference type="RuleBase" id="RU363032"/>
    </source>
</evidence>
<dbReference type="EMBL" id="JMQN01000040">
    <property type="protein sequence ID" value="KEA63158.1"/>
    <property type="molecule type" value="Genomic_DNA"/>
</dbReference>
<sequence length="286" mass="31393">MKQRDSIPVKLRSRQRQTSFSSVMLWIGLAFLYVPMLILVIYSFNASKLVTVWGGFSAKWYAELLHNQQILDAVGTSLAIAFNSACMSVILGTMAAFVMARFRHSWSKMTLSNMITAPLVMPDVIIGLSLLLLFVHMADFLGWPMERGMTTVWIAHSTFSSAYVAVVVSSRLREVDRSIEEAALDLGATPLQSFFLVTVPVIAPSLAAGWLLAFSLSLDDLVIASFTSGPGSTTLPMVVFSSVRLGVSPQINALATLIILSVSLVAFAAWFLARRSERKQKMMMEG</sequence>
<evidence type="ECO:0000313" key="11">
    <source>
        <dbReference type="Proteomes" id="UP000028252"/>
    </source>
</evidence>
<dbReference type="GO" id="GO:0055085">
    <property type="term" value="P:transmembrane transport"/>
    <property type="evidence" value="ECO:0007669"/>
    <property type="project" value="InterPro"/>
</dbReference>
<dbReference type="eggNOG" id="COG1177">
    <property type="taxonomic scope" value="Bacteria"/>
</dbReference>
<dbReference type="GO" id="GO:0005886">
    <property type="term" value="C:plasma membrane"/>
    <property type="evidence" value="ECO:0007669"/>
    <property type="project" value="UniProtKB-SubCell"/>
</dbReference>
<evidence type="ECO:0000256" key="2">
    <source>
        <dbReference type="ARBA" id="ARBA00007069"/>
    </source>
</evidence>
<dbReference type="InterPro" id="IPR000515">
    <property type="entry name" value="MetI-like"/>
</dbReference>
<evidence type="ECO:0000313" key="10">
    <source>
        <dbReference type="EMBL" id="KEA63158.1"/>
    </source>
</evidence>
<comment type="similarity">
    <text evidence="2">Belongs to the binding-protein-dependent transport system permease family. CysTW subfamily.</text>
</comment>
<dbReference type="Proteomes" id="UP000028252">
    <property type="component" value="Unassembled WGS sequence"/>
</dbReference>
<evidence type="ECO:0000256" key="1">
    <source>
        <dbReference type="ARBA" id="ARBA00004651"/>
    </source>
</evidence>
<keyword evidence="6 8" id="KW-1133">Transmembrane helix</keyword>
<dbReference type="STRING" id="1232683.ADIMK_2682"/>
<dbReference type="PATRIC" id="fig|1232683.4.peg.2635"/>
<dbReference type="AlphaFoldDB" id="A0A081FXA3"/>
<reference evidence="10 11" key="1">
    <citation type="submission" date="2014-04" db="EMBL/GenBank/DDBJ databases">
        <title>Marinobacterium kochiensis sp. nov., isolated from sediment sample collected from Kochi backwaters in Kerala, India.</title>
        <authorList>
            <person name="Singh A."/>
            <person name="Pinnaka A.K."/>
        </authorList>
    </citation>
    <scope>NUCLEOTIDE SEQUENCE [LARGE SCALE GENOMIC DNA]</scope>
    <source>
        <strain evidence="10 11">AK27</strain>
    </source>
</reference>
<dbReference type="InterPro" id="IPR051789">
    <property type="entry name" value="Bact_Polyamine_Transport"/>
</dbReference>